<dbReference type="InterPro" id="IPR013094">
    <property type="entry name" value="AB_hydrolase_3"/>
</dbReference>
<dbReference type="GO" id="GO:0016787">
    <property type="term" value="F:hydrolase activity"/>
    <property type="evidence" value="ECO:0007669"/>
    <property type="project" value="UniProtKB-KW"/>
</dbReference>
<reference evidence="3 4" key="1">
    <citation type="submission" date="2018-09" db="EMBL/GenBank/DDBJ databases">
        <authorList>
            <person name="Livingstone P.G."/>
            <person name="Whitworth D.E."/>
        </authorList>
    </citation>
    <scope>NUCLEOTIDE SEQUENCE [LARGE SCALE GENOMIC DNA]</scope>
    <source>
        <strain evidence="3 4">CA031B</strain>
    </source>
</reference>
<comment type="caution">
    <text evidence="3">The sequence shown here is derived from an EMBL/GenBank/DDBJ whole genome shotgun (WGS) entry which is preliminary data.</text>
</comment>
<dbReference type="RefSeq" id="WP_120582430.1">
    <property type="nucleotide sequence ID" value="NZ_RAWI01000366.1"/>
</dbReference>
<keyword evidence="1 3" id="KW-0378">Hydrolase</keyword>
<evidence type="ECO:0000313" key="3">
    <source>
        <dbReference type="EMBL" id="RKH94819.1"/>
    </source>
</evidence>
<feature type="domain" description="Alpha/beta hydrolase fold-3" evidence="2">
    <location>
        <begin position="87"/>
        <end position="294"/>
    </location>
</feature>
<name>A0ABX9QB27_9BACT</name>
<dbReference type="PANTHER" id="PTHR48081">
    <property type="entry name" value="AB HYDROLASE SUPERFAMILY PROTEIN C4A8.06C"/>
    <property type="match status" value="1"/>
</dbReference>
<keyword evidence="4" id="KW-1185">Reference proteome</keyword>
<protein>
    <submittedName>
        <fullName evidence="3">Alpha/beta hydrolase</fullName>
    </submittedName>
</protein>
<dbReference type="Proteomes" id="UP000278907">
    <property type="component" value="Unassembled WGS sequence"/>
</dbReference>
<gene>
    <name evidence="3" type="ORF">D7Y13_32795</name>
</gene>
<dbReference type="EMBL" id="RAWI01000366">
    <property type="protein sequence ID" value="RKH94819.1"/>
    <property type="molecule type" value="Genomic_DNA"/>
</dbReference>
<sequence>MTYPNASPDFDPQLAALLPALEGYVPLKMTLEQLEHFRGLSRVTREDLIGDAKVHCVDVSIPGYQGAGITVSVISRQDHSAPGPAVYFIHGGGMVMGTRFAGAKPLVDWALRHDAVCVTVEYRLAPEHPAPTLVEDCYAGLVWMAANAGRLKFDPNQLVIFGGSGGGGLAAGTTLLARDRQGPRLLGQLLQCPMLDDRNETESAHRYDGAGVWDRTSNLTAWRAVLGDRCGGPEVSAYSAPGRATDLRGLPPTFIDVAAGETFRDEAVAYARGILAAGGECELHVWGGAFHGFYDIAPRSDVARACIATRDAWLGRMFARGAAGRGAMPVSGD</sequence>
<dbReference type="SUPFAM" id="SSF53474">
    <property type="entry name" value="alpha/beta-Hydrolases"/>
    <property type="match status" value="1"/>
</dbReference>
<dbReference type="PANTHER" id="PTHR48081:SF8">
    <property type="entry name" value="ALPHA_BETA HYDROLASE FOLD-3 DOMAIN-CONTAINING PROTEIN-RELATED"/>
    <property type="match status" value="1"/>
</dbReference>
<dbReference type="InterPro" id="IPR050300">
    <property type="entry name" value="GDXG_lipolytic_enzyme"/>
</dbReference>
<evidence type="ECO:0000259" key="2">
    <source>
        <dbReference type="Pfam" id="PF07859"/>
    </source>
</evidence>
<dbReference type="Pfam" id="PF07859">
    <property type="entry name" value="Abhydrolase_3"/>
    <property type="match status" value="1"/>
</dbReference>
<dbReference type="InterPro" id="IPR029058">
    <property type="entry name" value="AB_hydrolase_fold"/>
</dbReference>
<proteinExistence type="predicted"/>
<evidence type="ECO:0000313" key="4">
    <source>
        <dbReference type="Proteomes" id="UP000278907"/>
    </source>
</evidence>
<organism evidence="3 4">
    <name type="scientific">Corallococcus praedator</name>
    <dbReference type="NCBI Taxonomy" id="2316724"/>
    <lineage>
        <taxon>Bacteria</taxon>
        <taxon>Pseudomonadati</taxon>
        <taxon>Myxococcota</taxon>
        <taxon>Myxococcia</taxon>
        <taxon>Myxococcales</taxon>
        <taxon>Cystobacterineae</taxon>
        <taxon>Myxococcaceae</taxon>
        <taxon>Corallococcus</taxon>
    </lineage>
</organism>
<evidence type="ECO:0000256" key="1">
    <source>
        <dbReference type="ARBA" id="ARBA00022801"/>
    </source>
</evidence>
<accession>A0ABX9QB27</accession>
<dbReference type="Gene3D" id="3.40.50.1820">
    <property type="entry name" value="alpha/beta hydrolase"/>
    <property type="match status" value="1"/>
</dbReference>